<accession>A0A8J2XLA6</accession>
<organism evidence="2 3">
    <name type="scientific">Sediminivirga luteola</name>
    <dbReference type="NCBI Taxonomy" id="1774748"/>
    <lineage>
        <taxon>Bacteria</taxon>
        <taxon>Bacillati</taxon>
        <taxon>Actinomycetota</taxon>
        <taxon>Actinomycetes</taxon>
        <taxon>Micrococcales</taxon>
        <taxon>Brevibacteriaceae</taxon>
        <taxon>Sediminivirga</taxon>
    </lineage>
</organism>
<feature type="domain" description="VOC" evidence="1">
    <location>
        <begin position="7"/>
        <end position="122"/>
    </location>
</feature>
<evidence type="ECO:0000259" key="1">
    <source>
        <dbReference type="PROSITE" id="PS51819"/>
    </source>
</evidence>
<evidence type="ECO:0000313" key="2">
    <source>
        <dbReference type="EMBL" id="GGA20347.1"/>
    </source>
</evidence>
<proteinExistence type="predicted"/>
<name>A0A8J2XLA6_9MICO</name>
<dbReference type="InterPro" id="IPR029068">
    <property type="entry name" value="Glyas_Bleomycin-R_OHBP_Dase"/>
</dbReference>
<evidence type="ECO:0000313" key="3">
    <source>
        <dbReference type="Proteomes" id="UP000616114"/>
    </source>
</evidence>
<comment type="caution">
    <text evidence="2">The sequence shown here is derived from an EMBL/GenBank/DDBJ whole genome shotgun (WGS) entry which is preliminary data.</text>
</comment>
<dbReference type="InterPro" id="IPR004360">
    <property type="entry name" value="Glyas_Fos-R_dOase_dom"/>
</dbReference>
<reference evidence="2" key="1">
    <citation type="journal article" date="2014" name="Int. J. Syst. Evol. Microbiol.">
        <title>Complete genome sequence of Corynebacterium casei LMG S-19264T (=DSM 44701T), isolated from a smear-ripened cheese.</title>
        <authorList>
            <consortium name="US DOE Joint Genome Institute (JGI-PGF)"/>
            <person name="Walter F."/>
            <person name="Albersmeier A."/>
            <person name="Kalinowski J."/>
            <person name="Ruckert C."/>
        </authorList>
    </citation>
    <scope>NUCLEOTIDE SEQUENCE</scope>
    <source>
        <strain evidence="2">CGMCC 1.12785</strain>
    </source>
</reference>
<dbReference type="Gene3D" id="3.10.180.10">
    <property type="entry name" value="2,3-Dihydroxybiphenyl 1,2-Dioxygenase, domain 1"/>
    <property type="match status" value="1"/>
</dbReference>
<dbReference type="AlphaFoldDB" id="A0A8J2XLA6"/>
<dbReference type="InterPro" id="IPR037523">
    <property type="entry name" value="VOC_core"/>
</dbReference>
<dbReference type="SUPFAM" id="SSF54593">
    <property type="entry name" value="Glyoxalase/Bleomycin resistance protein/Dihydroxybiphenyl dioxygenase"/>
    <property type="match status" value="1"/>
</dbReference>
<dbReference type="PROSITE" id="PS51819">
    <property type="entry name" value="VOC"/>
    <property type="match status" value="1"/>
</dbReference>
<gene>
    <name evidence="2" type="ORF">GCM10011333_24410</name>
</gene>
<keyword evidence="3" id="KW-1185">Reference proteome</keyword>
<dbReference type="Pfam" id="PF00903">
    <property type="entry name" value="Glyoxalase"/>
    <property type="match status" value="1"/>
</dbReference>
<protein>
    <recommendedName>
        <fullName evidence="1">VOC domain-containing protein</fullName>
    </recommendedName>
</protein>
<dbReference type="EMBL" id="BMFY01000010">
    <property type="protein sequence ID" value="GGA20347.1"/>
    <property type="molecule type" value="Genomic_DNA"/>
</dbReference>
<reference evidence="2" key="2">
    <citation type="submission" date="2020-09" db="EMBL/GenBank/DDBJ databases">
        <authorList>
            <person name="Sun Q."/>
            <person name="Zhou Y."/>
        </authorList>
    </citation>
    <scope>NUCLEOTIDE SEQUENCE</scope>
    <source>
        <strain evidence="2">CGMCC 1.12785</strain>
    </source>
</reference>
<dbReference type="Proteomes" id="UP000616114">
    <property type="component" value="Unassembled WGS sequence"/>
</dbReference>
<dbReference type="RefSeq" id="WP_188551166.1">
    <property type="nucleotide sequence ID" value="NZ_BMFY01000010.1"/>
</dbReference>
<sequence>MTTTTAGPTFVSFQVRNTEVSARFYEDLIGLNRLPIPNPAAVVFSGGGVSFAVRDPFPSVDLDAGPLGTGIGVWFHNPDAAGLHARLTQAGVPIAQEPFEGPFGLQFAFRDPDGYTVTIHSGAG</sequence>